<dbReference type="PANTHER" id="PTHR43284:SF1">
    <property type="entry name" value="ASPARAGINE SYNTHETASE"/>
    <property type="match status" value="1"/>
</dbReference>
<dbReference type="RefSeq" id="WP_157298922.1">
    <property type="nucleotide sequence ID" value="NZ_BAAAZB010000005.1"/>
</dbReference>
<dbReference type="OrthoDB" id="9763290at2"/>
<dbReference type="Gene3D" id="3.60.20.10">
    <property type="entry name" value="Glutamine Phosphoribosylpyrophosphate, subunit 1, domain 1"/>
    <property type="match status" value="1"/>
</dbReference>
<comment type="pathway">
    <text evidence="1">Amino-acid biosynthesis; L-asparagine biosynthesis; L-asparagine from L-aspartate (L-Gln route): step 1/1.</text>
</comment>
<evidence type="ECO:0000256" key="3">
    <source>
        <dbReference type="ARBA" id="ARBA00012737"/>
    </source>
</evidence>
<dbReference type="InterPro" id="IPR051786">
    <property type="entry name" value="ASN_synthetase/amidase"/>
</dbReference>
<keyword evidence="5 8" id="KW-0067">ATP-binding</keyword>
<dbReference type="Pfam" id="PF13537">
    <property type="entry name" value="GATase_7"/>
    <property type="match status" value="1"/>
</dbReference>
<dbReference type="Pfam" id="PF00733">
    <property type="entry name" value="Asn_synthase"/>
    <property type="match status" value="1"/>
</dbReference>
<gene>
    <name evidence="10" type="ORF">GO495_06850</name>
</gene>
<dbReference type="InterPro" id="IPR014729">
    <property type="entry name" value="Rossmann-like_a/b/a_fold"/>
</dbReference>
<evidence type="ECO:0000256" key="8">
    <source>
        <dbReference type="PIRSR" id="PIRSR001589-2"/>
    </source>
</evidence>
<dbReference type="InterPro" id="IPR029055">
    <property type="entry name" value="Ntn_hydrolases_N"/>
</dbReference>
<evidence type="ECO:0000259" key="9">
    <source>
        <dbReference type="PROSITE" id="PS51278"/>
    </source>
</evidence>
<evidence type="ECO:0000256" key="4">
    <source>
        <dbReference type="ARBA" id="ARBA00022741"/>
    </source>
</evidence>
<dbReference type="PANTHER" id="PTHR43284">
    <property type="entry name" value="ASPARAGINE SYNTHETASE (GLUTAMINE-HYDROLYZING)"/>
    <property type="match status" value="1"/>
</dbReference>
<keyword evidence="4 8" id="KW-0547">Nucleotide-binding</keyword>
<evidence type="ECO:0000256" key="7">
    <source>
        <dbReference type="ARBA" id="ARBA00048741"/>
    </source>
</evidence>
<feature type="binding site" evidence="8">
    <location>
        <position position="102"/>
    </location>
    <ligand>
        <name>L-glutamine</name>
        <dbReference type="ChEBI" id="CHEBI:58359"/>
    </ligand>
</feature>
<dbReference type="EC" id="6.3.5.4" evidence="3"/>
<dbReference type="SUPFAM" id="SSF52402">
    <property type="entry name" value="Adenine nucleotide alpha hydrolases-like"/>
    <property type="match status" value="1"/>
</dbReference>
<reference evidence="10 11" key="1">
    <citation type="submission" date="2019-12" db="EMBL/GenBank/DDBJ databases">
        <title>The draft genomic sequence of strain Chitinophaga oryziterrae JCM 16595.</title>
        <authorList>
            <person name="Zhang X."/>
        </authorList>
    </citation>
    <scope>NUCLEOTIDE SEQUENCE [LARGE SCALE GENOMIC DNA]</scope>
    <source>
        <strain evidence="10 11">JCM 16595</strain>
    </source>
</reference>
<dbReference type="InterPro" id="IPR033738">
    <property type="entry name" value="AsnB_N"/>
</dbReference>
<evidence type="ECO:0000256" key="2">
    <source>
        <dbReference type="ARBA" id="ARBA00005752"/>
    </source>
</evidence>
<dbReference type="InterPro" id="IPR001962">
    <property type="entry name" value="Asn_synthase"/>
</dbReference>
<evidence type="ECO:0000313" key="10">
    <source>
        <dbReference type="EMBL" id="MVT40293.1"/>
    </source>
</evidence>
<evidence type="ECO:0000256" key="1">
    <source>
        <dbReference type="ARBA" id="ARBA00005187"/>
    </source>
</evidence>
<dbReference type="Gene3D" id="3.40.50.620">
    <property type="entry name" value="HUPs"/>
    <property type="match status" value="2"/>
</dbReference>
<keyword evidence="6" id="KW-0315">Glutamine amidotransferase</keyword>
<dbReference type="PIRSF" id="PIRSF001589">
    <property type="entry name" value="Asn_synthetase_glu-h"/>
    <property type="match status" value="1"/>
</dbReference>
<protein>
    <recommendedName>
        <fullName evidence="3">asparagine synthase (glutamine-hydrolyzing)</fullName>
        <ecNumber evidence="3">6.3.5.4</ecNumber>
    </recommendedName>
</protein>
<comment type="caution">
    <text evidence="10">The sequence shown here is derived from an EMBL/GenBank/DDBJ whole genome shotgun (WGS) entry which is preliminary data.</text>
</comment>
<accession>A0A6N8J5G9</accession>
<dbReference type="AlphaFoldDB" id="A0A6N8J5G9"/>
<comment type="catalytic activity">
    <reaction evidence="7">
        <text>L-aspartate + L-glutamine + ATP + H2O = L-asparagine + L-glutamate + AMP + diphosphate + H(+)</text>
        <dbReference type="Rhea" id="RHEA:12228"/>
        <dbReference type="ChEBI" id="CHEBI:15377"/>
        <dbReference type="ChEBI" id="CHEBI:15378"/>
        <dbReference type="ChEBI" id="CHEBI:29985"/>
        <dbReference type="ChEBI" id="CHEBI:29991"/>
        <dbReference type="ChEBI" id="CHEBI:30616"/>
        <dbReference type="ChEBI" id="CHEBI:33019"/>
        <dbReference type="ChEBI" id="CHEBI:58048"/>
        <dbReference type="ChEBI" id="CHEBI:58359"/>
        <dbReference type="ChEBI" id="CHEBI:456215"/>
        <dbReference type="EC" id="6.3.5.4"/>
    </reaction>
</comment>
<feature type="domain" description="Glutamine amidotransferase type-2" evidence="9">
    <location>
        <begin position="10"/>
        <end position="214"/>
    </location>
</feature>
<dbReference type="GO" id="GO:0006529">
    <property type="term" value="P:asparagine biosynthetic process"/>
    <property type="evidence" value="ECO:0007669"/>
    <property type="project" value="InterPro"/>
</dbReference>
<dbReference type="CDD" id="cd00712">
    <property type="entry name" value="AsnB"/>
    <property type="match status" value="1"/>
</dbReference>
<keyword evidence="11" id="KW-1185">Reference proteome</keyword>
<dbReference type="EMBL" id="WRXO01000001">
    <property type="protein sequence ID" value="MVT40293.1"/>
    <property type="molecule type" value="Genomic_DNA"/>
</dbReference>
<dbReference type="GO" id="GO:0005524">
    <property type="term" value="F:ATP binding"/>
    <property type="evidence" value="ECO:0007669"/>
    <property type="project" value="UniProtKB-KW"/>
</dbReference>
<evidence type="ECO:0000256" key="6">
    <source>
        <dbReference type="ARBA" id="ARBA00022962"/>
    </source>
</evidence>
<dbReference type="InterPro" id="IPR006426">
    <property type="entry name" value="Asn_synth_AEB"/>
</dbReference>
<dbReference type="SUPFAM" id="SSF56235">
    <property type="entry name" value="N-terminal nucleophile aminohydrolases (Ntn hydrolases)"/>
    <property type="match status" value="1"/>
</dbReference>
<sequence length="629" mass="71757">MIVLNANTMSAIFGIIHKKKKPAEQITIDRITTSLAHRATDGMNIWQDAHVVIGHCKLAMVAAERQQKMPLVTGELVISADIRIDNREYILKQTGTTKELTDIVLLWHAYLKWGEQCVQHLEGEYAFCIWDIPAQKCFIATDHIGFRSLYYYDSPDIFIFCSEQKGVAAIKPAPYQFNEISLMEYYFRQSDPSATYDADIFALCGGNTLVLKDNNISIKKYWYPAGGKYNFRKDEEWTACLRELVSDAVRNRMVTDKPVGITLSGGLDSSAITCILSGLLARMNKPLYAFSSVLPDDHSNGEEDEKKYIDIIGKHCPNLIQTYVTAKEYGPFDNIVTAFENDETFPNVFYYMDYAILEAARDKQIGMLYTGYGGDHWISWKGNPVIHRMISKGHIIDAWKLMKSFSQTEGKGLGKIIAREYTVHTALYKALKRKKKDTISAAGTWLQENFFSKYKEALDFNSVKDITSFMCNKIRNGRTGLFPAMLAKRNERYGMQSAVPLFDKRVLEFMMDVPPQLFVRGGYKRSLLRHMMEGMMPPEILWRYDKGMYSPDYVSRTTKHSSFIKEVVTSEKYAIGFEHYLSRDAYVSDYAGMDVHDIIRATQGVIASTVLSELHTKGYKFSNSSSHQK</sequence>
<organism evidence="10 11">
    <name type="scientific">Chitinophaga oryziterrae</name>
    <dbReference type="NCBI Taxonomy" id="1031224"/>
    <lineage>
        <taxon>Bacteria</taxon>
        <taxon>Pseudomonadati</taxon>
        <taxon>Bacteroidota</taxon>
        <taxon>Chitinophagia</taxon>
        <taxon>Chitinophagales</taxon>
        <taxon>Chitinophagaceae</taxon>
        <taxon>Chitinophaga</taxon>
    </lineage>
</organism>
<comment type="similarity">
    <text evidence="2">Belongs to the asparagine synthetase family.</text>
</comment>
<dbReference type="PROSITE" id="PS51278">
    <property type="entry name" value="GATASE_TYPE_2"/>
    <property type="match status" value="1"/>
</dbReference>
<evidence type="ECO:0000256" key="5">
    <source>
        <dbReference type="ARBA" id="ARBA00022840"/>
    </source>
</evidence>
<dbReference type="GO" id="GO:0004066">
    <property type="term" value="F:asparagine synthase (glutamine-hydrolyzing) activity"/>
    <property type="evidence" value="ECO:0007669"/>
    <property type="project" value="UniProtKB-EC"/>
</dbReference>
<dbReference type="InterPro" id="IPR017932">
    <property type="entry name" value="GATase_2_dom"/>
</dbReference>
<name>A0A6N8J5G9_9BACT</name>
<evidence type="ECO:0000313" key="11">
    <source>
        <dbReference type="Proteomes" id="UP000468388"/>
    </source>
</evidence>
<proteinExistence type="inferred from homology"/>
<dbReference type="Proteomes" id="UP000468388">
    <property type="component" value="Unassembled WGS sequence"/>
</dbReference>